<accession>A0A0A2T929</accession>
<evidence type="ECO:0000313" key="1">
    <source>
        <dbReference type="EMBL" id="KGP63893.1"/>
    </source>
</evidence>
<sequence>MEYIGKFFKAACPSAANHIRKSSQLVQPKKPIYVTKKQLSSLESWSIKSQYELMFAKKCGLPIHNFPISHSAIAFANHEDGTYAIYGRQSPFDLSLWSRDGIGFNTRKDNESNYLNDNFGFTLYPTGVSFSKDEINSFLNSADIAINQSQACNMINSNCYSYSTTAISYALQCLLARSDYDPNSSRQIIQVIKDHPLKDHCSFGVLNNQVVVDRLLSALNATKQQVKDSHSEDAKELLIDTEELIERVEMESNKYRISSLLS</sequence>
<evidence type="ECO:0000313" key="2">
    <source>
        <dbReference type="Proteomes" id="UP000054422"/>
    </source>
</evidence>
<gene>
    <name evidence="1" type="ORF">EP47_07075</name>
</gene>
<dbReference type="Proteomes" id="UP000054422">
    <property type="component" value="Unassembled WGS sequence"/>
</dbReference>
<dbReference type="OrthoDB" id="5638825at2"/>
<reference evidence="1 2" key="1">
    <citation type="submission" date="2014-05" db="EMBL/GenBank/DDBJ databases">
        <authorList>
            <person name="Rizzardi K."/>
            <person name="Winiecka-Krusnell J."/>
            <person name="Ramliden M."/>
            <person name="Alm E."/>
            <person name="Andersson S."/>
            <person name="Byfors S."/>
        </authorList>
    </citation>
    <scope>NUCLEOTIDE SEQUENCE [LARGE SCALE GENOMIC DNA]</scope>
    <source>
        <strain evidence="1 2">LEGN</strain>
    </source>
</reference>
<proteinExistence type="predicted"/>
<dbReference type="AlphaFoldDB" id="A0A0A2T929"/>
<organism evidence="1 2">
    <name type="scientific">Legionella norrlandica</name>
    <dbReference type="NCBI Taxonomy" id="1498499"/>
    <lineage>
        <taxon>Bacteria</taxon>
        <taxon>Pseudomonadati</taxon>
        <taxon>Pseudomonadota</taxon>
        <taxon>Gammaproteobacteria</taxon>
        <taxon>Legionellales</taxon>
        <taxon>Legionellaceae</taxon>
        <taxon>Legionella</taxon>
    </lineage>
</organism>
<protein>
    <submittedName>
        <fullName evidence="1">Uncharacterized protein</fullName>
    </submittedName>
</protein>
<dbReference type="EMBL" id="JNCF01000008">
    <property type="protein sequence ID" value="KGP63893.1"/>
    <property type="molecule type" value="Genomic_DNA"/>
</dbReference>
<keyword evidence="2" id="KW-1185">Reference proteome</keyword>
<comment type="caution">
    <text evidence="1">The sequence shown here is derived from an EMBL/GenBank/DDBJ whole genome shotgun (WGS) entry which is preliminary data.</text>
</comment>
<dbReference type="RefSeq" id="WP_035887643.1">
    <property type="nucleotide sequence ID" value="NZ_JNCF01000008.1"/>
</dbReference>
<name>A0A0A2T929_9GAMM</name>